<proteinExistence type="predicted"/>
<reference evidence="1" key="1">
    <citation type="submission" date="2018-05" db="EMBL/GenBank/DDBJ databases">
        <authorList>
            <person name="Lanie J.A."/>
            <person name="Ng W.-L."/>
            <person name="Kazmierczak K.M."/>
            <person name="Andrzejewski T.M."/>
            <person name="Davidsen T.M."/>
            <person name="Wayne K.J."/>
            <person name="Tettelin H."/>
            <person name="Glass J.I."/>
            <person name="Rusch D."/>
            <person name="Podicherti R."/>
            <person name="Tsui H.-C.T."/>
            <person name="Winkler M.E."/>
        </authorList>
    </citation>
    <scope>NUCLEOTIDE SEQUENCE</scope>
</reference>
<dbReference type="AlphaFoldDB" id="A0A382R3Y1"/>
<organism evidence="1">
    <name type="scientific">marine metagenome</name>
    <dbReference type="NCBI Taxonomy" id="408172"/>
    <lineage>
        <taxon>unclassified sequences</taxon>
        <taxon>metagenomes</taxon>
        <taxon>ecological metagenomes</taxon>
    </lineage>
</organism>
<dbReference type="EMBL" id="UINC01118617">
    <property type="protein sequence ID" value="SVC91862.1"/>
    <property type="molecule type" value="Genomic_DNA"/>
</dbReference>
<sequence length="43" mass="5112">KPIHGNNYGEEWIRSIESFLWRRVIQTDYGVLSVDERSVGKFE</sequence>
<protein>
    <submittedName>
        <fullName evidence="1">Uncharacterized protein</fullName>
    </submittedName>
</protein>
<gene>
    <name evidence="1" type="ORF">METZ01_LOCUS344716</name>
</gene>
<name>A0A382R3Y1_9ZZZZ</name>
<evidence type="ECO:0000313" key="1">
    <source>
        <dbReference type="EMBL" id="SVC91862.1"/>
    </source>
</evidence>
<accession>A0A382R3Y1</accession>
<feature type="non-terminal residue" evidence="1">
    <location>
        <position position="1"/>
    </location>
</feature>